<dbReference type="Gene3D" id="3.30.420.10">
    <property type="entry name" value="Ribonuclease H-like superfamily/Ribonuclease H"/>
    <property type="match status" value="1"/>
</dbReference>
<dbReference type="Proteomes" id="UP000327044">
    <property type="component" value="Unassembled WGS sequence"/>
</dbReference>
<gene>
    <name evidence="5" type="ORF">PPYR_15624</name>
</gene>
<dbReference type="InterPro" id="IPR036397">
    <property type="entry name" value="RNaseH_sf"/>
</dbReference>
<dbReference type="InterPro" id="IPR050863">
    <property type="entry name" value="CenT-Element_Derived"/>
</dbReference>
<dbReference type="AlphaFoldDB" id="A0A5N3ZYC9"/>
<dbReference type="EMBL" id="VVIM01001991">
    <property type="protein sequence ID" value="KAB0790061.1"/>
    <property type="molecule type" value="Genomic_DNA"/>
</dbReference>
<dbReference type="GO" id="GO:0003677">
    <property type="term" value="F:DNA binding"/>
    <property type="evidence" value="ECO:0007669"/>
    <property type="project" value="UniProtKB-KW"/>
</dbReference>
<keyword evidence="2" id="KW-0238">DNA-binding</keyword>
<comment type="subcellular location">
    <subcellularLocation>
        <location evidence="1">Nucleus</location>
    </subcellularLocation>
</comment>
<feature type="domain" description="HTH CENPB-type" evidence="4">
    <location>
        <begin position="63"/>
        <end position="141"/>
    </location>
</feature>
<dbReference type="SUPFAM" id="SSF46689">
    <property type="entry name" value="Homeodomain-like"/>
    <property type="match status" value="1"/>
</dbReference>
<dbReference type="Pfam" id="PF13384">
    <property type="entry name" value="HTH_23"/>
    <property type="match status" value="1"/>
</dbReference>
<dbReference type="GO" id="GO:0005634">
    <property type="term" value="C:nucleus"/>
    <property type="evidence" value="ECO:0007669"/>
    <property type="project" value="UniProtKB-SubCell"/>
</dbReference>
<dbReference type="InterPro" id="IPR009057">
    <property type="entry name" value="Homeodomain-like_sf"/>
</dbReference>
<dbReference type="InterPro" id="IPR004875">
    <property type="entry name" value="DDE_SF_endonuclease_dom"/>
</dbReference>
<feature type="compositionally biased region" description="Polar residues" evidence="3">
    <location>
        <begin position="428"/>
        <end position="440"/>
    </location>
</feature>
<proteinExistence type="predicted"/>
<protein>
    <recommendedName>
        <fullName evidence="4">HTH CENPB-type domain-containing protein</fullName>
    </recommendedName>
</protein>
<feature type="region of interest" description="Disordered" evidence="3">
    <location>
        <begin position="428"/>
        <end position="477"/>
    </location>
</feature>
<dbReference type="InterPro" id="IPR006600">
    <property type="entry name" value="HTH_CenpB_DNA-bd_dom"/>
</dbReference>
<sequence>MPRKNKTDKKIGKFSETAMKQAVQLVLEGSSIRQAADRHGLHFQTVHRYVKKFQQNPDSRLCPNYKVRQIFTDEQEKILCDYIVSCSKMFYGLSRDDTRRLAYEMALKNQLPVPETWRFNESATLSWIKGFQKRHPNLSLRTPEGCSLSRATGFNKYNVEQFFSKLEEVLKRNPRFGDGSRIFNLDETGSMTVQKQHKVFAEKGSRQVSKATSAERGTLVTTCCIVGASGISIPPVMIFPRVHFKDFMINGAPPGCLGLASKTGWMTTECFIQVVKHFIKHTSSSVDNPSLLIMDNHQSHLSIQSIDLCKNSGVTILTIPPHCTNKLQPLDVGLLKPFQTFYSAVLDSWMMAHPGQTFTIYNVAACVGIAYPRAMTPTNIANSFRKTGIFPFDRHVFNEEDFMPSSVTDREVIIEGVGNASENKENIASTSVEHSTPPQTTKHDFISPVDFKGYPKAPPRKSDQNKRRRKGRTMIATDTPEKLELMKVKEKAPKAQKHKRKIYDSDSEDGTAEEEMHLQDSSEGEDFIEDYEPEPLHFGELNRQPVENDYVVIEFNSKQKVYYVGKILSGKANNEYEISFMRKSAKSDDRFLMPNVPDIALVPKEDIKMILPPPITQGLPKRQTSLIKFEVNFLNLNIN</sequence>
<dbReference type="Pfam" id="PF03184">
    <property type="entry name" value="DDE_1"/>
    <property type="match status" value="1"/>
</dbReference>
<name>A0A5N3ZYC9_PHOPY</name>
<dbReference type="PROSITE" id="PS51253">
    <property type="entry name" value="HTH_CENPB"/>
    <property type="match status" value="1"/>
</dbReference>
<evidence type="ECO:0000313" key="6">
    <source>
        <dbReference type="Proteomes" id="UP000327044"/>
    </source>
</evidence>
<accession>A0A5N3ZYC9</accession>
<evidence type="ECO:0000256" key="1">
    <source>
        <dbReference type="ARBA" id="ARBA00004123"/>
    </source>
</evidence>
<keyword evidence="6" id="KW-1185">Reference proteome</keyword>
<dbReference type="PANTHER" id="PTHR19303:SF71">
    <property type="entry name" value="ZINC FINGER PHD-TYPE DOMAIN-CONTAINING PROTEIN"/>
    <property type="match status" value="1"/>
</dbReference>
<feature type="region of interest" description="Disordered" evidence="3">
    <location>
        <begin position="490"/>
        <end position="524"/>
    </location>
</feature>
<evidence type="ECO:0000256" key="3">
    <source>
        <dbReference type="SAM" id="MobiDB-lite"/>
    </source>
</evidence>
<reference evidence="5 6" key="1">
    <citation type="journal article" date="2018" name="Elife">
        <title>Firefly genomes illuminate parallel origins of bioluminescence in beetles.</title>
        <authorList>
            <person name="Fallon T.R."/>
            <person name="Lower S.E."/>
            <person name="Chang C.H."/>
            <person name="Bessho-Uehara M."/>
            <person name="Martin G.J."/>
            <person name="Bewick A.J."/>
            <person name="Behringer M."/>
            <person name="Debat H.J."/>
            <person name="Wong I."/>
            <person name="Day J.C."/>
            <person name="Suvorov A."/>
            <person name="Silva C.J."/>
            <person name="Stanger-Hall K.F."/>
            <person name="Hall D.W."/>
            <person name="Schmitz R.J."/>
            <person name="Nelson D.R."/>
            <person name="Lewis S.M."/>
            <person name="Shigenobu S."/>
            <person name="Bybee S.M."/>
            <person name="Larracuente A.M."/>
            <person name="Oba Y."/>
            <person name="Weng J.K."/>
        </authorList>
    </citation>
    <scope>NUCLEOTIDE SEQUENCE [LARGE SCALE GENOMIC DNA]</scope>
    <source>
        <strain evidence="5">1611_PpyrPB1</strain>
        <tissue evidence="5">Whole body</tissue>
    </source>
</reference>
<evidence type="ECO:0000259" key="4">
    <source>
        <dbReference type="PROSITE" id="PS51253"/>
    </source>
</evidence>
<evidence type="ECO:0000313" key="5">
    <source>
        <dbReference type="EMBL" id="KAB0790061.1"/>
    </source>
</evidence>
<feature type="non-terminal residue" evidence="5">
    <location>
        <position position="1"/>
    </location>
</feature>
<evidence type="ECO:0000256" key="2">
    <source>
        <dbReference type="ARBA" id="ARBA00023125"/>
    </source>
</evidence>
<dbReference type="InParanoid" id="A0A5N3ZYC9"/>
<comment type="caution">
    <text evidence="5">The sequence shown here is derived from an EMBL/GenBank/DDBJ whole genome shotgun (WGS) entry which is preliminary data.</text>
</comment>
<organism evidence="5 6">
    <name type="scientific">Photinus pyralis</name>
    <name type="common">Common eastern firefly</name>
    <name type="synonym">Lampyris pyralis</name>
    <dbReference type="NCBI Taxonomy" id="7054"/>
    <lineage>
        <taxon>Eukaryota</taxon>
        <taxon>Metazoa</taxon>
        <taxon>Ecdysozoa</taxon>
        <taxon>Arthropoda</taxon>
        <taxon>Hexapoda</taxon>
        <taxon>Insecta</taxon>
        <taxon>Pterygota</taxon>
        <taxon>Neoptera</taxon>
        <taxon>Endopterygota</taxon>
        <taxon>Coleoptera</taxon>
        <taxon>Polyphaga</taxon>
        <taxon>Elateriformia</taxon>
        <taxon>Elateroidea</taxon>
        <taxon>Lampyridae</taxon>
        <taxon>Lampyrinae</taxon>
        <taxon>Photinus</taxon>
    </lineage>
</organism>
<dbReference type="PANTHER" id="PTHR19303">
    <property type="entry name" value="TRANSPOSON"/>
    <property type="match status" value="1"/>
</dbReference>